<dbReference type="AlphaFoldDB" id="A0A6N7XU28"/>
<keyword evidence="1" id="KW-0812">Transmembrane</keyword>
<keyword evidence="1" id="KW-1133">Transmembrane helix</keyword>
<dbReference type="EMBL" id="VUNQ01000001">
    <property type="protein sequence ID" value="MST99994.1"/>
    <property type="molecule type" value="Genomic_DNA"/>
</dbReference>
<keyword evidence="3" id="KW-1185">Reference proteome</keyword>
<keyword evidence="1" id="KW-0472">Membrane</keyword>
<evidence type="ECO:0000313" key="3">
    <source>
        <dbReference type="Proteomes" id="UP000469523"/>
    </source>
</evidence>
<proteinExistence type="predicted"/>
<dbReference type="RefSeq" id="WP_154438118.1">
    <property type="nucleotide sequence ID" value="NZ_JAHLPJ010000001.1"/>
</dbReference>
<evidence type="ECO:0000313" key="2">
    <source>
        <dbReference type="EMBL" id="MST99994.1"/>
    </source>
</evidence>
<name>A0A6N7XU28_9FIRM</name>
<accession>A0A6N7XU28</accession>
<comment type="caution">
    <text evidence="2">The sequence shown here is derived from an EMBL/GenBank/DDBJ whole genome shotgun (WGS) entry which is preliminary data.</text>
</comment>
<sequence length="144" mass="16907">MLNIILNIIGLILVIFSIYLIFKDIRKQNKLVNNLDSIENKLKEYYKLTEEIAGNFDDIIEYKLDAIDNKINNKILKDIKNKDIEDKNIKVEDNESNEISNIIPIHKKVIELKEIGLTKEEIAKKLNKGIREIEIILKIYEIKK</sequence>
<evidence type="ECO:0000256" key="1">
    <source>
        <dbReference type="SAM" id="Phobius"/>
    </source>
</evidence>
<reference evidence="2 3" key="1">
    <citation type="submission" date="2019-09" db="EMBL/GenBank/DDBJ databases">
        <title>In-depth cultivation of the pig gut microbiome towards novel bacterial diversity and tailored functional studies.</title>
        <authorList>
            <person name="Wylensek D."/>
            <person name="Hitch T.C.A."/>
            <person name="Clavel T."/>
        </authorList>
    </citation>
    <scope>NUCLEOTIDE SEQUENCE [LARGE SCALE GENOMIC DNA]</scope>
    <source>
        <strain evidence="2 3">WCA3-693-APC-4?</strain>
    </source>
</reference>
<organism evidence="2 3">
    <name type="scientific">Tissierella pigra</name>
    <dbReference type="NCBI Taxonomy" id="2607614"/>
    <lineage>
        <taxon>Bacteria</taxon>
        <taxon>Bacillati</taxon>
        <taxon>Bacillota</taxon>
        <taxon>Tissierellia</taxon>
        <taxon>Tissierellales</taxon>
        <taxon>Tissierellaceae</taxon>
        <taxon>Tissierella</taxon>
    </lineage>
</organism>
<protein>
    <submittedName>
        <fullName evidence="2">Uncharacterized protein</fullName>
    </submittedName>
</protein>
<gene>
    <name evidence="2" type="ORF">FYJ83_00760</name>
</gene>
<dbReference type="Proteomes" id="UP000469523">
    <property type="component" value="Unassembled WGS sequence"/>
</dbReference>
<feature type="transmembrane region" description="Helical" evidence="1">
    <location>
        <begin position="6"/>
        <end position="22"/>
    </location>
</feature>